<organism evidence="2">
    <name type="scientific">uncultured Alphaproteobacteria bacterium</name>
    <dbReference type="NCBI Taxonomy" id="91750"/>
    <lineage>
        <taxon>Bacteria</taxon>
        <taxon>Pseudomonadati</taxon>
        <taxon>Pseudomonadota</taxon>
        <taxon>Alphaproteobacteria</taxon>
        <taxon>environmental samples</taxon>
    </lineage>
</organism>
<feature type="compositionally biased region" description="Low complexity" evidence="1">
    <location>
        <begin position="284"/>
        <end position="305"/>
    </location>
</feature>
<reference evidence="2" key="1">
    <citation type="submission" date="2016-04" db="EMBL/GenBank/DDBJ databases">
        <authorList>
            <person name="Evans L.H."/>
            <person name="Alamgir A."/>
            <person name="Owens N."/>
            <person name="Weber N.D."/>
            <person name="Virtaneva K."/>
            <person name="Barbian K."/>
            <person name="Babar A."/>
            <person name="Rosenke K."/>
        </authorList>
    </citation>
    <scope>NUCLEOTIDE SEQUENCE</scope>
    <source>
        <strain evidence="2">86</strain>
    </source>
</reference>
<feature type="region of interest" description="Disordered" evidence="1">
    <location>
        <begin position="1"/>
        <end position="22"/>
    </location>
</feature>
<feature type="compositionally biased region" description="Low complexity" evidence="1">
    <location>
        <begin position="189"/>
        <end position="207"/>
    </location>
</feature>
<feature type="compositionally biased region" description="Low complexity" evidence="1">
    <location>
        <begin position="244"/>
        <end position="266"/>
    </location>
</feature>
<protein>
    <submittedName>
        <fullName evidence="2">Uncharacterized protein</fullName>
    </submittedName>
</protein>
<dbReference type="AlphaFoldDB" id="A0A212JQ67"/>
<name>A0A212JQ67_9PROT</name>
<evidence type="ECO:0000256" key="1">
    <source>
        <dbReference type="SAM" id="MobiDB-lite"/>
    </source>
</evidence>
<evidence type="ECO:0000313" key="2">
    <source>
        <dbReference type="EMBL" id="SBW01541.1"/>
    </source>
</evidence>
<sequence length="595" mass="59730">MSSSSVTPPPSVPLPAAPATGTTPVVTVSQAPAELILMPRGAAVEARVVAAPEGSQPAQLQVTVDGEPVTVAARLPLPLPVGASLALKVMPSPGGDTVNLRLAAVDGRPPLAAPDAAVFARDGASAPVTAGPLAAALPASTVGVGRPVGALVLRGDVIPDAPGGSDLLAPGTRLTLRITQVTLPELGRPAVASPPGSAAPAAPAMPAAAPPQPGQAVAAYAAVGRIAQPPGAPAVGAPAPPSAAPGLSAPPQAMPFAPAPQAGQPFAPLPGMPPAAAHAPTLRPPFAAAAPQPGEASAPPAAPAAPAAPALGTLTGMVIGRSVLGQPTLKTDAGFVALDLRASLPVGTQVAAEVLARVSPEAGAPPPPAFVGASPLTTLDALVRNLAAVDAEAAARVIAQLPQPGPQLVANLAAAMAAVRGGDVQSWLRLSELPQRSRDEARTGRIAQRLADDLGEAGASTRRPATEWRVYPLPMFAGGQVERIQMLVRRAPEPDDEETRSRRRGDDTRFLLDFTLSHLGPMQLDGLVSRAGRSLDLVVRTHAALPEPMPREMQGIFATAMTGIGYAGSLSFRVTPEFVVPEATRPGDDRAGVVV</sequence>
<gene>
    <name evidence="2" type="ORF">KL86APRO_11451</name>
</gene>
<accession>A0A212JQ67</accession>
<feature type="region of interest" description="Disordered" evidence="1">
    <location>
        <begin position="232"/>
        <end position="305"/>
    </location>
</feature>
<feature type="region of interest" description="Disordered" evidence="1">
    <location>
        <begin position="187"/>
        <end position="212"/>
    </location>
</feature>
<proteinExistence type="predicted"/>
<feature type="compositionally biased region" description="Pro residues" evidence="1">
    <location>
        <begin position="7"/>
        <end position="16"/>
    </location>
</feature>
<dbReference type="EMBL" id="FLUO01000001">
    <property type="protein sequence ID" value="SBW01541.1"/>
    <property type="molecule type" value="Genomic_DNA"/>
</dbReference>